<name>A0A918WP19_9RHOB</name>
<dbReference type="RefSeq" id="WP_189412129.1">
    <property type="nucleotide sequence ID" value="NZ_BMYJ01000008.1"/>
</dbReference>
<keyword evidence="2" id="KW-1185">Reference proteome</keyword>
<proteinExistence type="predicted"/>
<comment type="caution">
    <text evidence="1">The sequence shown here is derived from an EMBL/GenBank/DDBJ whole genome shotgun (WGS) entry which is preliminary data.</text>
</comment>
<reference evidence="1" key="1">
    <citation type="journal article" date="2014" name="Int. J. Syst. Evol. Microbiol.">
        <title>Complete genome sequence of Corynebacterium casei LMG S-19264T (=DSM 44701T), isolated from a smear-ripened cheese.</title>
        <authorList>
            <consortium name="US DOE Joint Genome Institute (JGI-PGF)"/>
            <person name="Walter F."/>
            <person name="Albersmeier A."/>
            <person name="Kalinowski J."/>
            <person name="Ruckert C."/>
        </authorList>
    </citation>
    <scope>NUCLEOTIDE SEQUENCE</scope>
    <source>
        <strain evidence="1">KCTC 23310</strain>
    </source>
</reference>
<evidence type="ECO:0008006" key="3">
    <source>
        <dbReference type="Google" id="ProtNLM"/>
    </source>
</evidence>
<accession>A0A918WP19</accession>
<dbReference type="PANTHER" id="PTHR36109:SF2">
    <property type="entry name" value="MEMBRANE PROTEIN"/>
    <property type="match status" value="1"/>
</dbReference>
<reference evidence="1" key="2">
    <citation type="submission" date="2020-09" db="EMBL/GenBank/DDBJ databases">
        <authorList>
            <person name="Sun Q."/>
            <person name="Kim S."/>
        </authorList>
    </citation>
    <scope>NUCLEOTIDE SEQUENCE</scope>
    <source>
        <strain evidence="1">KCTC 23310</strain>
    </source>
</reference>
<dbReference type="AlphaFoldDB" id="A0A918WP19"/>
<sequence length="200" mass="20284">MSVITRVYDDYTAAHAARLNVEALGLPGVEVSLMGNESIQAHYQHDPIRSPDEVSGTATGAGVGATIGGGAGLLAGLGMIAIPGVGPLVAAGWLAATAVGAAGGAVAGGAIGALADIGVPDEYAPVFSEAIRRGGVAVSVQFPESARADVEAALDRISTLPLADRRVTYEADGWRYDETEAERETRLRATAPLNPALPIV</sequence>
<dbReference type="EMBL" id="BMYJ01000008">
    <property type="protein sequence ID" value="GHC60935.1"/>
    <property type="molecule type" value="Genomic_DNA"/>
</dbReference>
<evidence type="ECO:0000313" key="2">
    <source>
        <dbReference type="Proteomes" id="UP000638981"/>
    </source>
</evidence>
<gene>
    <name evidence="1" type="ORF">GCM10007315_26100</name>
</gene>
<dbReference type="InterPro" id="IPR052948">
    <property type="entry name" value="Low_temp-induced_all0457"/>
</dbReference>
<organism evidence="1 2">
    <name type="scientific">Neogemmobacter tilapiae</name>
    <dbReference type="NCBI Taxonomy" id="875041"/>
    <lineage>
        <taxon>Bacteria</taxon>
        <taxon>Pseudomonadati</taxon>
        <taxon>Pseudomonadota</taxon>
        <taxon>Alphaproteobacteria</taxon>
        <taxon>Rhodobacterales</taxon>
        <taxon>Paracoccaceae</taxon>
        <taxon>Neogemmobacter</taxon>
    </lineage>
</organism>
<dbReference type="PANTHER" id="PTHR36109">
    <property type="entry name" value="MEMBRANE PROTEIN-RELATED"/>
    <property type="match status" value="1"/>
</dbReference>
<dbReference type="Proteomes" id="UP000638981">
    <property type="component" value="Unassembled WGS sequence"/>
</dbReference>
<evidence type="ECO:0000313" key="1">
    <source>
        <dbReference type="EMBL" id="GHC60935.1"/>
    </source>
</evidence>
<protein>
    <recommendedName>
        <fullName evidence="3">DUF1269 domain-containing protein</fullName>
    </recommendedName>
</protein>